<keyword evidence="3" id="KW-1185">Reference proteome</keyword>
<sequence length="202" mass="21918">MPTPVSAFSPFTPFTPASSTHNSGGYFDRPTAGNLGIGSPLSRRPDLRSSGVGSSSYLRMSRVTSAGDSPRQPSENGWRMASRMREEAWSAWEQQLGNPSTHTNNSIHLSSDTLRLSTRVVNMDESPADKRRPAVNDGMKISSKLLRSPSDSMVPQVAPGSFRSVSSNGLQVPKLDNKQKSSDSPLFANRARFYGSENCPVN</sequence>
<organism evidence="2 3">
    <name type="scientific">Puccinia striiformis f. sp. tritici PST-78</name>
    <dbReference type="NCBI Taxonomy" id="1165861"/>
    <lineage>
        <taxon>Eukaryota</taxon>
        <taxon>Fungi</taxon>
        <taxon>Dikarya</taxon>
        <taxon>Basidiomycota</taxon>
        <taxon>Pucciniomycotina</taxon>
        <taxon>Pucciniomycetes</taxon>
        <taxon>Pucciniales</taxon>
        <taxon>Pucciniaceae</taxon>
        <taxon>Puccinia</taxon>
    </lineage>
</organism>
<comment type="caution">
    <text evidence="2">The sequence shown here is derived from an EMBL/GenBank/DDBJ whole genome shotgun (WGS) entry which is preliminary data.</text>
</comment>
<evidence type="ECO:0000313" key="2">
    <source>
        <dbReference type="EMBL" id="KNF05576.1"/>
    </source>
</evidence>
<feature type="region of interest" description="Disordered" evidence="1">
    <location>
        <begin position="145"/>
        <end position="186"/>
    </location>
</feature>
<protein>
    <submittedName>
        <fullName evidence="2">Uncharacterized protein</fullName>
    </submittedName>
</protein>
<dbReference type="Proteomes" id="UP000054564">
    <property type="component" value="Unassembled WGS sequence"/>
</dbReference>
<dbReference type="OrthoDB" id="2504275at2759"/>
<dbReference type="EMBL" id="AJIL01000007">
    <property type="protein sequence ID" value="KNF05576.1"/>
    <property type="molecule type" value="Genomic_DNA"/>
</dbReference>
<feature type="compositionally biased region" description="Polar residues" evidence="1">
    <location>
        <begin position="51"/>
        <end position="75"/>
    </location>
</feature>
<dbReference type="EMBL" id="AJIL01000007">
    <property type="protein sequence ID" value="KNF05575.1"/>
    <property type="molecule type" value="Genomic_DNA"/>
</dbReference>
<reference evidence="3" key="2">
    <citation type="submission" date="2014-03" db="EMBL/GenBank/DDBJ databases">
        <title>The Genome Sequence of Puccinia striiformis f. sp. tritici PST-78.</title>
        <authorList>
            <consortium name="The Broad Institute Genome Sequencing Platform"/>
            <person name="Cuomo C."/>
            <person name="Hulbert S."/>
            <person name="Chen X."/>
            <person name="Walker B."/>
            <person name="Young S.K."/>
            <person name="Zeng Q."/>
            <person name="Gargeya S."/>
            <person name="Fitzgerald M."/>
            <person name="Haas B."/>
            <person name="Abouelleil A."/>
            <person name="Alvarado L."/>
            <person name="Arachchi H.M."/>
            <person name="Berlin A.M."/>
            <person name="Chapman S.B."/>
            <person name="Goldberg J."/>
            <person name="Griggs A."/>
            <person name="Gujja S."/>
            <person name="Hansen M."/>
            <person name="Howarth C."/>
            <person name="Imamovic A."/>
            <person name="Larimer J."/>
            <person name="McCowan C."/>
            <person name="Montmayeur A."/>
            <person name="Murphy C."/>
            <person name="Neiman D."/>
            <person name="Pearson M."/>
            <person name="Priest M."/>
            <person name="Roberts A."/>
            <person name="Saif S."/>
            <person name="Shea T."/>
            <person name="Sisk P."/>
            <person name="Sykes S."/>
            <person name="Wortman J."/>
            <person name="Nusbaum C."/>
            <person name="Birren B."/>
        </authorList>
    </citation>
    <scope>NUCLEOTIDE SEQUENCE [LARGE SCALE GENOMIC DNA]</scope>
    <source>
        <strain evidence="3">race PST-78</strain>
    </source>
</reference>
<reference evidence="2" key="1">
    <citation type="submission" date="2014-03" db="EMBL/GenBank/DDBJ databases">
        <title>Cloning and expression analysis of gamma-glutamylcysteines synthetase in perennial ryegrass.</title>
        <authorList>
            <person name="Wei S."/>
            <person name="Sun Z."/>
        </authorList>
    </citation>
    <scope>NUCLEOTIDE SEQUENCE</scope>
    <source>
        <strain evidence="2">Race PST-78</strain>
    </source>
</reference>
<evidence type="ECO:0000313" key="3">
    <source>
        <dbReference type="Proteomes" id="UP000054564"/>
    </source>
</evidence>
<dbReference type="AlphaFoldDB" id="A0A0L0W249"/>
<proteinExistence type="predicted"/>
<accession>A0A0L0W249</accession>
<evidence type="ECO:0000256" key="1">
    <source>
        <dbReference type="SAM" id="MobiDB-lite"/>
    </source>
</evidence>
<gene>
    <name evidence="2" type="ORF">PSTG_01385</name>
</gene>
<name>A0A0L0W249_9BASI</name>
<feature type="region of interest" description="Disordered" evidence="1">
    <location>
        <begin position="1"/>
        <end position="77"/>
    </location>
</feature>